<protein>
    <submittedName>
        <fullName evidence="2">Uncharacterized protein</fullName>
    </submittedName>
</protein>
<keyword evidence="1" id="KW-1133">Transmembrane helix</keyword>
<dbReference type="AlphaFoldDB" id="A0A0L8HZD5"/>
<evidence type="ECO:0000313" key="2">
    <source>
        <dbReference type="EMBL" id="KOF94541.1"/>
    </source>
</evidence>
<feature type="transmembrane region" description="Helical" evidence="1">
    <location>
        <begin position="6"/>
        <end position="27"/>
    </location>
</feature>
<reference evidence="2" key="1">
    <citation type="submission" date="2015-07" db="EMBL/GenBank/DDBJ databases">
        <title>MeaNS - Measles Nucleotide Surveillance Program.</title>
        <authorList>
            <person name="Tran T."/>
            <person name="Druce J."/>
        </authorList>
    </citation>
    <scope>NUCLEOTIDE SEQUENCE</scope>
    <source>
        <strain evidence="2">UCB-OBI-ISO-001</strain>
        <tissue evidence="2">Gonad</tissue>
    </source>
</reference>
<accession>A0A0L8HZD5</accession>
<name>A0A0L8HZD5_OCTBM</name>
<keyword evidence="1" id="KW-0472">Membrane</keyword>
<organism evidence="2">
    <name type="scientific">Octopus bimaculoides</name>
    <name type="common">California two-spotted octopus</name>
    <dbReference type="NCBI Taxonomy" id="37653"/>
    <lineage>
        <taxon>Eukaryota</taxon>
        <taxon>Metazoa</taxon>
        <taxon>Spiralia</taxon>
        <taxon>Lophotrochozoa</taxon>
        <taxon>Mollusca</taxon>
        <taxon>Cephalopoda</taxon>
        <taxon>Coleoidea</taxon>
        <taxon>Octopodiformes</taxon>
        <taxon>Octopoda</taxon>
        <taxon>Incirrata</taxon>
        <taxon>Octopodidae</taxon>
        <taxon>Octopus</taxon>
    </lineage>
</organism>
<gene>
    <name evidence="2" type="ORF">OCBIM_22001462mg</name>
</gene>
<proteinExistence type="predicted"/>
<keyword evidence="1" id="KW-0812">Transmembrane</keyword>
<sequence>MRASSFLFVVVFFFSLINGRVIIWLLFRPRGHPIADLWTNFSSTYQAFKVTTF</sequence>
<dbReference type="EMBL" id="KQ416934">
    <property type="protein sequence ID" value="KOF94541.1"/>
    <property type="molecule type" value="Genomic_DNA"/>
</dbReference>
<evidence type="ECO:0000256" key="1">
    <source>
        <dbReference type="SAM" id="Phobius"/>
    </source>
</evidence>